<evidence type="ECO:0000313" key="3">
    <source>
        <dbReference type="Proteomes" id="UP000663870"/>
    </source>
</evidence>
<keyword evidence="3" id="KW-1185">Reference proteome</keyword>
<sequence>MSLDELVDMYNQKLNSYGGRSTIATDPSHHTPQSMFTTNTGFDSVVDTANIANAANIANTMINNNNNNFAFTENEASALLFDTDSYRFHLNDRVLAGDIIRPPTQNPPRVEHIKFTDTLVFSSSDAAIDDYEHNEEYTKRYPDVKPKLTIINAQQAQIPPANIHTNPGDEIQRLVQQGVLRNLHGYIKYPYNYIEPPWYFNQLDEQQGFVNLQPPRSYLTARDIAINTIDESHNMQLPHGVPQNPITQDRYELIPLPKMVYENFVPLIAARRIVYHRQTPGRVAGEAPSQNIENSFVMASLPEVEEMTVNV</sequence>
<proteinExistence type="predicted"/>
<accession>A0A813YDE6</accession>
<organism evidence="1 3">
    <name type="scientific">Rotaria sordida</name>
    <dbReference type="NCBI Taxonomy" id="392033"/>
    <lineage>
        <taxon>Eukaryota</taxon>
        <taxon>Metazoa</taxon>
        <taxon>Spiralia</taxon>
        <taxon>Gnathifera</taxon>
        <taxon>Rotifera</taxon>
        <taxon>Eurotatoria</taxon>
        <taxon>Bdelloidea</taxon>
        <taxon>Philodinida</taxon>
        <taxon>Philodinidae</taxon>
        <taxon>Rotaria</taxon>
    </lineage>
</organism>
<evidence type="ECO:0000313" key="2">
    <source>
        <dbReference type="EMBL" id="CAF0898945.1"/>
    </source>
</evidence>
<dbReference type="Proteomes" id="UP000663870">
    <property type="component" value="Unassembled WGS sequence"/>
</dbReference>
<comment type="caution">
    <text evidence="1">The sequence shown here is derived from an EMBL/GenBank/DDBJ whole genome shotgun (WGS) entry which is preliminary data.</text>
</comment>
<dbReference type="EMBL" id="CAJNOH010000137">
    <property type="protein sequence ID" value="CAF0898945.1"/>
    <property type="molecule type" value="Genomic_DNA"/>
</dbReference>
<protein>
    <submittedName>
        <fullName evidence="1">Uncharacterized protein</fullName>
    </submittedName>
</protein>
<dbReference type="Proteomes" id="UP000663854">
    <property type="component" value="Unassembled WGS sequence"/>
</dbReference>
<dbReference type="AlphaFoldDB" id="A0A813YDE6"/>
<gene>
    <name evidence="1" type="ORF">JXQ802_LOCUS8232</name>
    <name evidence="2" type="ORF">PYM288_LOCUS9422</name>
</gene>
<name>A0A813YDE6_9BILA</name>
<reference evidence="1" key="1">
    <citation type="submission" date="2021-02" db="EMBL/GenBank/DDBJ databases">
        <authorList>
            <person name="Nowell W R."/>
        </authorList>
    </citation>
    <scope>NUCLEOTIDE SEQUENCE</scope>
</reference>
<evidence type="ECO:0000313" key="1">
    <source>
        <dbReference type="EMBL" id="CAF0882618.1"/>
    </source>
</evidence>
<dbReference type="EMBL" id="CAJNOL010000144">
    <property type="protein sequence ID" value="CAF0882618.1"/>
    <property type="molecule type" value="Genomic_DNA"/>
</dbReference>